<dbReference type="CDD" id="cd00201">
    <property type="entry name" value="WW"/>
    <property type="match status" value="1"/>
</dbReference>
<gene>
    <name evidence="3" type="ORF">IWX90DRAFT_487950</name>
</gene>
<evidence type="ECO:0000259" key="2">
    <source>
        <dbReference type="PROSITE" id="PS50020"/>
    </source>
</evidence>
<organism evidence="3 4">
    <name type="scientific">Phyllosticta citrichinensis</name>
    <dbReference type="NCBI Taxonomy" id="1130410"/>
    <lineage>
        <taxon>Eukaryota</taxon>
        <taxon>Fungi</taxon>
        <taxon>Dikarya</taxon>
        <taxon>Ascomycota</taxon>
        <taxon>Pezizomycotina</taxon>
        <taxon>Dothideomycetes</taxon>
        <taxon>Dothideomycetes incertae sedis</taxon>
        <taxon>Botryosphaeriales</taxon>
        <taxon>Phyllostictaceae</taxon>
        <taxon>Phyllosticta</taxon>
    </lineage>
</organism>
<sequence length="296" mass="30833">MADFAPPPGPPPPKVPEGWKAQWSDQYKEWFYVNIYTKKSQWDKPTEPIYSPPDAAEPDGPPPSYSSGGDAKPAPSEKSGLGSNNPWGPGASSSHPDISEDERLARQLQAEEDARARGGGSGNGTPAAHRGASDGYYGAPGAQGGYGQPSPYGQSELPPRPEEKGKKGGFLGKLLGKASGSSGHHQQQPHYGGGYPTQQNYYGGAPQGQYGYAPQQGYYGQGGYPQQQYVQQRPHKSGGMGAGGAAALGVGGGLLGGMLLADAIDDHEDHAYDQGYEDGQDIDFGGGGDDFGGGDF</sequence>
<feature type="region of interest" description="Disordered" evidence="1">
    <location>
        <begin position="42"/>
        <end position="218"/>
    </location>
</feature>
<protein>
    <recommendedName>
        <fullName evidence="2">WW domain-containing protein</fullName>
    </recommendedName>
</protein>
<dbReference type="Proteomes" id="UP001456524">
    <property type="component" value="Unassembled WGS sequence"/>
</dbReference>
<dbReference type="EMBL" id="JBBWUH010000007">
    <property type="protein sequence ID" value="KAK8161385.1"/>
    <property type="molecule type" value="Genomic_DNA"/>
</dbReference>
<dbReference type="PROSITE" id="PS01159">
    <property type="entry name" value="WW_DOMAIN_1"/>
    <property type="match status" value="1"/>
</dbReference>
<reference evidence="3 4" key="1">
    <citation type="journal article" date="2022" name="G3 (Bethesda)">
        <title>Enemy or ally: a genomic approach to elucidate the lifestyle of Phyllosticta citrichinaensis.</title>
        <authorList>
            <person name="Buijs V.A."/>
            <person name="Groenewald J.Z."/>
            <person name="Haridas S."/>
            <person name="LaButti K.M."/>
            <person name="Lipzen A."/>
            <person name="Martin F.M."/>
            <person name="Barry K."/>
            <person name="Grigoriev I.V."/>
            <person name="Crous P.W."/>
            <person name="Seidl M.F."/>
        </authorList>
    </citation>
    <scope>NUCLEOTIDE SEQUENCE [LARGE SCALE GENOMIC DNA]</scope>
    <source>
        <strain evidence="3 4">CBS 129764</strain>
    </source>
</reference>
<evidence type="ECO:0000313" key="3">
    <source>
        <dbReference type="EMBL" id="KAK8161385.1"/>
    </source>
</evidence>
<keyword evidence="4" id="KW-1185">Reference proteome</keyword>
<dbReference type="Gene3D" id="2.20.70.10">
    <property type="match status" value="1"/>
</dbReference>
<feature type="region of interest" description="Disordered" evidence="1">
    <location>
        <begin position="271"/>
        <end position="296"/>
    </location>
</feature>
<feature type="compositionally biased region" description="Low complexity" evidence="1">
    <location>
        <begin position="172"/>
        <end position="218"/>
    </location>
</feature>
<evidence type="ECO:0000313" key="4">
    <source>
        <dbReference type="Proteomes" id="UP001456524"/>
    </source>
</evidence>
<dbReference type="PROSITE" id="PS50020">
    <property type="entry name" value="WW_DOMAIN_2"/>
    <property type="match status" value="1"/>
</dbReference>
<feature type="domain" description="WW" evidence="2">
    <location>
        <begin position="13"/>
        <end position="47"/>
    </location>
</feature>
<dbReference type="InterPro" id="IPR036020">
    <property type="entry name" value="WW_dom_sf"/>
</dbReference>
<feature type="compositionally biased region" description="Polar residues" evidence="1">
    <location>
        <begin position="81"/>
        <end position="96"/>
    </location>
</feature>
<feature type="region of interest" description="Disordered" evidence="1">
    <location>
        <begin position="1"/>
        <end position="20"/>
    </location>
</feature>
<accession>A0ABR1XMJ1</accession>
<evidence type="ECO:0000256" key="1">
    <source>
        <dbReference type="SAM" id="MobiDB-lite"/>
    </source>
</evidence>
<dbReference type="SMART" id="SM00456">
    <property type="entry name" value="WW"/>
    <property type="match status" value="1"/>
</dbReference>
<comment type="caution">
    <text evidence="3">The sequence shown here is derived from an EMBL/GenBank/DDBJ whole genome shotgun (WGS) entry which is preliminary data.</text>
</comment>
<dbReference type="SUPFAM" id="SSF51045">
    <property type="entry name" value="WW domain"/>
    <property type="match status" value="1"/>
</dbReference>
<proteinExistence type="predicted"/>
<dbReference type="InterPro" id="IPR001202">
    <property type="entry name" value="WW_dom"/>
</dbReference>
<feature type="compositionally biased region" description="Gly residues" evidence="1">
    <location>
        <begin position="284"/>
        <end position="296"/>
    </location>
</feature>
<dbReference type="Pfam" id="PF00397">
    <property type="entry name" value="WW"/>
    <property type="match status" value="1"/>
</dbReference>
<feature type="compositionally biased region" description="Pro residues" evidence="1">
    <location>
        <begin position="1"/>
        <end position="15"/>
    </location>
</feature>
<name>A0ABR1XMJ1_9PEZI</name>